<organism evidence="2 3">
    <name type="scientific">Spinactinospora alkalitolerans</name>
    <dbReference type="NCBI Taxonomy" id="687207"/>
    <lineage>
        <taxon>Bacteria</taxon>
        <taxon>Bacillati</taxon>
        <taxon>Actinomycetota</taxon>
        <taxon>Actinomycetes</taxon>
        <taxon>Streptosporangiales</taxon>
        <taxon>Nocardiopsidaceae</taxon>
        <taxon>Spinactinospora</taxon>
    </lineage>
</organism>
<reference evidence="2 3" key="1">
    <citation type="submission" date="2020-07" db="EMBL/GenBank/DDBJ databases">
        <title>Sequencing the genomes of 1000 actinobacteria strains.</title>
        <authorList>
            <person name="Klenk H.-P."/>
        </authorList>
    </citation>
    <scope>NUCLEOTIDE SEQUENCE [LARGE SCALE GENOMIC DNA]</scope>
    <source>
        <strain evidence="2 3">CXB654</strain>
    </source>
</reference>
<sequence>MSENRTYRLIPDPEMLNETAPDGSACHFLVLDADGRELGTVSRGVGGRWLTHVHDQGHGPDARSLVSAAAYVAAWATATADDAETAAAAPEDDAETDAVDDADDGPTAVILRGYGFNRLGPDGPWHRADGPPEV</sequence>
<proteinExistence type="predicted"/>
<evidence type="ECO:0000313" key="3">
    <source>
        <dbReference type="Proteomes" id="UP000589036"/>
    </source>
</evidence>
<protein>
    <submittedName>
        <fullName evidence="2">Uncharacterized protein</fullName>
    </submittedName>
</protein>
<feature type="region of interest" description="Disordered" evidence="1">
    <location>
        <begin position="80"/>
        <end position="106"/>
    </location>
</feature>
<feature type="compositionally biased region" description="Acidic residues" evidence="1">
    <location>
        <begin position="90"/>
        <end position="104"/>
    </location>
</feature>
<dbReference type="Proteomes" id="UP000589036">
    <property type="component" value="Unassembled WGS sequence"/>
</dbReference>
<comment type="caution">
    <text evidence="2">The sequence shown here is derived from an EMBL/GenBank/DDBJ whole genome shotgun (WGS) entry which is preliminary data.</text>
</comment>
<name>A0A852TM46_9ACTN</name>
<evidence type="ECO:0000313" key="2">
    <source>
        <dbReference type="EMBL" id="NYE45008.1"/>
    </source>
</evidence>
<accession>A0A852TM46</accession>
<dbReference type="RefSeq" id="WP_179641308.1">
    <property type="nucleotide sequence ID" value="NZ_BAAAYY010000005.1"/>
</dbReference>
<feature type="compositionally biased region" description="Low complexity" evidence="1">
    <location>
        <begin position="80"/>
        <end position="89"/>
    </location>
</feature>
<evidence type="ECO:0000256" key="1">
    <source>
        <dbReference type="SAM" id="MobiDB-lite"/>
    </source>
</evidence>
<keyword evidence="3" id="KW-1185">Reference proteome</keyword>
<gene>
    <name evidence="2" type="ORF">HDA32_000128</name>
</gene>
<dbReference type="AlphaFoldDB" id="A0A852TM46"/>
<dbReference type="EMBL" id="JACCCC010000001">
    <property type="protein sequence ID" value="NYE45008.1"/>
    <property type="molecule type" value="Genomic_DNA"/>
</dbReference>